<evidence type="ECO:0000256" key="3">
    <source>
        <dbReference type="ARBA" id="ARBA00022723"/>
    </source>
</evidence>
<comment type="caution">
    <text evidence="11">The sequence shown here is derived from an EMBL/GenBank/DDBJ whole genome shotgun (WGS) entry which is preliminary data.</text>
</comment>
<evidence type="ECO:0000256" key="6">
    <source>
        <dbReference type="ARBA" id="ARBA00022845"/>
    </source>
</evidence>
<evidence type="ECO:0000256" key="2">
    <source>
        <dbReference type="ARBA" id="ARBA00022490"/>
    </source>
</evidence>
<organism evidence="11 12">
    <name type="scientific">Arctia plantaginis</name>
    <name type="common">Wood tiger moth</name>
    <name type="synonym">Phalaena plantaginis</name>
    <dbReference type="NCBI Taxonomy" id="874455"/>
    <lineage>
        <taxon>Eukaryota</taxon>
        <taxon>Metazoa</taxon>
        <taxon>Ecdysozoa</taxon>
        <taxon>Arthropoda</taxon>
        <taxon>Hexapoda</taxon>
        <taxon>Insecta</taxon>
        <taxon>Pterygota</taxon>
        <taxon>Neoptera</taxon>
        <taxon>Endopterygota</taxon>
        <taxon>Lepidoptera</taxon>
        <taxon>Glossata</taxon>
        <taxon>Ditrysia</taxon>
        <taxon>Noctuoidea</taxon>
        <taxon>Erebidae</taxon>
        <taxon>Arctiinae</taxon>
        <taxon>Arctia</taxon>
    </lineage>
</organism>
<feature type="domain" description="Nanos-type" evidence="10">
    <location>
        <begin position="248"/>
        <end position="305"/>
    </location>
</feature>
<comment type="subcellular location">
    <subcellularLocation>
        <location evidence="1">Cytoplasm</location>
    </subcellularLocation>
</comment>
<feature type="region of interest" description="Disordered" evidence="9">
    <location>
        <begin position="40"/>
        <end position="98"/>
    </location>
</feature>
<dbReference type="EMBL" id="CADEBC010000566">
    <property type="protein sequence ID" value="CAB3254681.1"/>
    <property type="molecule type" value="Genomic_DNA"/>
</dbReference>
<evidence type="ECO:0000256" key="1">
    <source>
        <dbReference type="ARBA" id="ARBA00004496"/>
    </source>
</evidence>
<evidence type="ECO:0000313" key="11">
    <source>
        <dbReference type="EMBL" id="CAB3254681.1"/>
    </source>
</evidence>
<evidence type="ECO:0000256" key="8">
    <source>
        <dbReference type="PROSITE-ProRule" id="PRU00855"/>
    </source>
</evidence>
<dbReference type="Pfam" id="PF05741">
    <property type="entry name" value="zf-nanos"/>
    <property type="match status" value="1"/>
</dbReference>
<keyword evidence="6 8" id="KW-0810">Translation regulation</keyword>
<dbReference type="InterPro" id="IPR024161">
    <property type="entry name" value="Znf_nanos-typ"/>
</dbReference>
<feature type="compositionally biased region" description="Polar residues" evidence="9">
    <location>
        <begin position="48"/>
        <end position="61"/>
    </location>
</feature>
<dbReference type="Gene3D" id="4.10.60.30">
    <property type="entry name" value="Nanos, RNA-binding domain"/>
    <property type="match status" value="1"/>
</dbReference>
<keyword evidence="4 8" id="KW-0863">Zinc-finger</keyword>
<dbReference type="PROSITE" id="PS51522">
    <property type="entry name" value="ZF_NANOS"/>
    <property type="match status" value="1"/>
</dbReference>
<dbReference type="PANTHER" id="PTHR12887">
    <property type="entry name" value="NANOS PROTEIN"/>
    <property type="match status" value="1"/>
</dbReference>
<dbReference type="OrthoDB" id="5864971at2759"/>
<keyword evidence="2" id="KW-0963">Cytoplasm</keyword>
<dbReference type="AlphaFoldDB" id="A0A8S1BA62"/>
<proteinExistence type="inferred from homology"/>
<reference evidence="11 12" key="1">
    <citation type="submission" date="2020-04" db="EMBL/GenBank/DDBJ databases">
        <authorList>
            <person name="Wallbank WR R."/>
            <person name="Pardo Diaz C."/>
            <person name="Kozak K."/>
            <person name="Martin S."/>
            <person name="Jiggins C."/>
            <person name="Moest M."/>
            <person name="Warren A I."/>
            <person name="Byers J.R.P. K."/>
            <person name="Montejo-Kovacevich G."/>
            <person name="Yen C E."/>
        </authorList>
    </citation>
    <scope>NUCLEOTIDE SEQUENCE [LARGE SCALE GENOMIC DNA]</scope>
</reference>
<keyword evidence="7 8" id="KW-0694">RNA-binding</keyword>
<dbReference type="GO" id="GO:0005737">
    <property type="term" value="C:cytoplasm"/>
    <property type="evidence" value="ECO:0007669"/>
    <property type="project" value="UniProtKB-SubCell"/>
</dbReference>
<feature type="compositionally biased region" description="Basic and acidic residues" evidence="9">
    <location>
        <begin position="88"/>
        <end position="97"/>
    </location>
</feature>
<keyword evidence="5" id="KW-0862">Zinc</keyword>
<evidence type="ECO:0000256" key="9">
    <source>
        <dbReference type="SAM" id="MobiDB-lite"/>
    </source>
</evidence>
<protein>
    <recommendedName>
        <fullName evidence="10">Nanos-type domain-containing protein</fullName>
    </recommendedName>
</protein>
<evidence type="ECO:0000256" key="5">
    <source>
        <dbReference type="ARBA" id="ARBA00022833"/>
    </source>
</evidence>
<dbReference type="Proteomes" id="UP000494106">
    <property type="component" value="Unassembled WGS sequence"/>
</dbReference>
<comment type="similarity">
    <text evidence="8">Belongs to the nanos family.</text>
</comment>
<feature type="compositionally biased region" description="Low complexity" evidence="9">
    <location>
        <begin position="62"/>
        <end position="79"/>
    </location>
</feature>
<keyword evidence="3" id="KW-0479">Metal-binding</keyword>
<accession>A0A8S1BA62</accession>
<dbReference type="InterPro" id="IPR008705">
    <property type="entry name" value="Nanos/Xcar2"/>
</dbReference>
<evidence type="ECO:0000259" key="10">
    <source>
        <dbReference type="PROSITE" id="PS51522"/>
    </source>
</evidence>
<evidence type="ECO:0000256" key="7">
    <source>
        <dbReference type="ARBA" id="ARBA00022884"/>
    </source>
</evidence>
<keyword evidence="12" id="KW-1185">Reference proteome</keyword>
<evidence type="ECO:0000313" key="12">
    <source>
        <dbReference type="Proteomes" id="UP000494106"/>
    </source>
</evidence>
<dbReference type="GO" id="GO:0003723">
    <property type="term" value="F:RNA binding"/>
    <property type="evidence" value="ECO:0007669"/>
    <property type="project" value="UniProtKB-UniRule"/>
</dbReference>
<dbReference type="GO" id="GO:0008270">
    <property type="term" value="F:zinc ion binding"/>
    <property type="evidence" value="ECO:0007669"/>
    <property type="project" value="UniProtKB-KW"/>
</dbReference>
<gene>
    <name evidence="11" type="ORF">APLA_LOCUS14618</name>
</gene>
<dbReference type="InterPro" id="IPR038129">
    <property type="entry name" value="Nanos_sf"/>
</dbReference>
<dbReference type="GO" id="GO:0006417">
    <property type="term" value="P:regulation of translation"/>
    <property type="evidence" value="ECO:0007669"/>
    <property type="project" value="UniProtKB-UniRule"/>
</dbReference>
<sequence>MTELSAIRRGFLLDQKPKMYPTKSMNEYMSEINRLFPRSTENDIYRTPNPSITNMHSPFPQSTSINRSSSSADSASSESFPDMSQQSDRYKPSEHSFDTPFVIRRQRPIVGRKIFDNPDRLAPMLEPIPQKPFEEEIPNTIWQSEDHHLFSQTPPNRVEQNNCNRNLFYELFPTEQKGFEFRTPISPRSPASNYTGSIGNSPIFSPTVSNISPNSGKVTLPRMPTPPAFHRSSSFASSSRYDVKTPKMCTFCRKNGETPVVYMTHTVKEKVGNHNIVTCPILRSHVCSTCGASGDNAHTITYCPVLRVNNNGQPLQSTTITLKNTRIKSNGRRRY</sequence>
<name>A0A8S1BA62_ARCPL</name>
<evidence type="ECO:0000256" key="4">
    <source>
        <dbReference type="ARBA" id="ARBA00022771"/>
    </source>
</evidence>